<dbReference type="AlphaFoldDB" id="A0A2H1VHM5"/>
<sequence length="134" mass="14824">MLQTPTFHHLCNKSHEIGGEPIAIYRAHFQNPVFALVETDSAELCFLYGKMRAMDGFPTVNTSHTRVAHFSLFSVATIGKGVIGPQVTSPTQRKRCFTSVFCEAVENKIYVGIEGRIETQAFTLGARRSQGFIG</sequence>
<evidence type="ECO:0000313" key="1">
    <source>
        <dbReference type="EMBL" id="SOQ40340.1"/>
    </source>
</evidence>
<organism evidence="1">
    <name type="scientific">Spodoptera frugiperda</name>
    <name type="common">Fall armyworm</name>
    <dbReference type="NCBI Taxonomy" id="7108"/>
    <lineage>
        <taxon>Eukaryota</taxon>
        <taxon>Metazoa</taxon>
        <taxon>Ecdysozoa</taxon>
        <taxon>Arthropoda</taxon>
        <taxon>Hexapoda</taxon>
        <taxon>Insecta</taxon>
        <taxon>Pterygota</taxon>
        <taxon>Neoptera</taxon>
        <taxon>Endopterygota</taxon>
        <taxon>Lepidoptera</taxon>
        <taxon>Glossata</taxon>
        <taxon>Ditrysia</taxon>
        <taxon>Noctuoidea</taxon>
        <taxon>Noctuidae</taxon>
        <taxon>Amphipyrinae</taxon>
        <taxon>Spodoptera</taxon>
    </lineage>
</organism>
<proteinExistence type="predicted"/>
<dbReference type="EMBL" id="ODYU01002612">
    <property type="protein sequence ID" value="SOQ40340.1"/>
    <property type="molecule type" value="Genomic_DNA"/>
</dbReference>
<name>A0A2H1VHM5_SPOFR</name>
<reference evidence="1" key="1">
    <citation type="submission" date="2016-07" db="EMBL/GenBank/DDBJ databases">
        <authorList>
            <person name="Bretaudeau A."/>
        </authorList>
    </citation>
    <scope>NUCLEOTIDE SEQUENCE</scope>
    <source>
        <strain evidence="1">Rice</strain>
        <tissue evidence="1">Whole body</tissue>
    </source>
</reference>
<gene>
    <name evidence="1" type="ORF">SFRICE_036760</name>
</gene>
<protein>
    <submittedName>
        <fullName evidence="1">SFRICE_036760</fullName>
    </submittedName>
</protein>
<accession>A0A2H1VHM5</accession>